<evidence type="ECO:0000313" key="6">
    <source>
        <dbReference type="Proteomes" id="UP001208131"/>
    </source>
</evidence>
<dbReference type="InterPro" id="IPR036568">
    <property type="entry name" value="GGCT-like_sf"/>
</dbReference>
<gene>
    <name evidence="5" type="ORF">OCV57_09150</name>
</gene>
<feature type="active site" description="Proton acceptor" evidence="2">
    <location>
        <position position="74"/>
    </location>
</feature>
<dbReference type="Proteomes" id="UP001208131">
    <property type="component" value="Unassembled WGS sequence"/>
</dbReference>
<sequence>MEYRRLYIAYGSNINLEQMSNRCPNSKVIGKEMLKGYELEFRGVATIVPNDKSEVPILIWEIDGRDEHSLDRYEGFPNLYRKELFEIEVDGEKKECMAYLMNKGQISPPTSYYYSVINQGYEANGMDTSYLRAALERSVCEQYFDEIQDEELDEDDDLQMKL</sequence>
<keyword evidence="1" id="KW-0456">Lyase</keyword>
<dbReference type="InterPro" id="IPR013024">
    <property type="entry name" value="GGCT-like"/>
</dbReference>
<dbReference type="RefSeq" id="WP_267301270.1">
    <property type="nucleotide sequence ID" value="NZ_JAOQJZ010000008.1"/>
</dbReference>
<feature type="binding site" evidence="3">
    <location>
        <position position="113"/>
    </location>
    <ligand>
        <name>substrate</name>
    </ligand>
</feature>
<evidence type="ECO:0000256" key="1">
    <source>
        <dbReference type="ARBA" id="ARBA00023239"/>
    </source>
</evidence>
<evidence type="ECO:0000259" key="4">
    <source>
        <dbReference type="Pfam" id="PF06094"/>
    </source>
</evidence>
<dbReference type="Gene3D" id="3.10.490.10">
    <property type="entry name" value="Gamma-glutamyl cyclotransferase-like"/>
    <property type="match status" value="1"/>
</dbReference>
<dbReference type="Pfam" id="PF06094">
    <property type="entry name" value="GGACT"/>
    <property type="match status" value="1"/>
</dbReference>
<dbReference type="PANTHER" id="PTHR12935">
    <property type="entry name" value="GAMMA-GLUTAMYLCYCLOTRANSFERASE"/>
    <property type="match status" value="1"/>
</dbReference>
<dbReference type="GO" id="GO:0003839">
    <property type="term" value="F:gamma-glutamylcyclotransferase activity"/>
    <property type="evidence" value="ECO:0007669"/>
    <property type="project" value="InterPro"/>
</dbReference>
<dbReference type="InterPro" id="IPR009288">
    <property type="entry name" value="AIG2-like_dom"/>
</dbReference>
<organism evidence="5 6">
    <name type="scientific">Hominimerdicola aceti</name>
    <dbReference type="NCBI Taxonomy" id="2981726"/>
    <lineage>
        <taxon>Bacteria</taxon>
        <taxon>Bacillati</taxon>
        <taxon>Bacillota</taxon>
        <taxon>Clostridia</taxon>
        <taxon>Eubacteriales</taxon>
        <taxon>Oscillospiraceae</taxon>
        <taxon>Hominimerdicola</taxon>
    </lineage>
</organism>
<name>A0AAE3IGZ8_9FIRM</name>
<dbReference type="InterPro" id="IPR017939">
    <property type="entry name" value="G-Glutamylcylcotransferase"/>
</dbReference>
<reference evidence="5 6" key="1">
    <citation type="journal article" date="2021" name="ISME Commun">
        <title>Automated analysis of genomic sequences facilitates high-throughput and comprehensive description of bacteria.</title>
        <authorList>
            <person name="Hitch T.C.A."/>
        </authorList>
    </citation>
    <scope>NUCLEOTIDE SEQUENCE [LARGE SCALE GENOMIC DNA]</scope>
    <source>
        <strain evidence="5 6">Sanger_31</strain>
    </source>
</reference>
<dbReference type="PANTHER" id="PTHR12935:SF0">
    <property type="entry name" value="GAMMA-GLUTAMYLCYCLOTRANSFERASE"/>
    <property type="match status" value="1"/>
</dbReference>
<evidence type="ECO:0000313" key="5">
    <source>
        <dbReference type="EMBL" id="MCU6706091.1"/>
    </source>
</evidence>
<dbReference type="CDD" id="cd06661">
    <property type="entry name" value="GGCT_like"/>
    <property type="match status" value="1"/>
</dbReference>
<keyword evidence="6" id="KW-1185">Reference proteome</keyword>
<dbReference type="EMBL" id="JAOQJZ010000008">
    <property type="protein sequence ID" value="MCU6706091.1"/>
    <property type="molecule type" value="Genomic_DNA"/>
</dbReference>
<evidence type="ECO:0000256" key="3">
    <source>
        <dbReference type="PIRSR" id="PIRSR617939-2"/>
    </source>
</evidence>
<feature type="binding site" evidence="3">
    <location>
        <begin position="7"/>
        <end position="12"/>
    </location>
    <ligand>
        <name>substrate</name>
    </ligand>
</feature>
<dbReference type="AlphaFoldDB" id="A0AAE3IGZ8"/>
<protein>
    <submittedName>
        <fullName evidence="5">Gamma-glutamylcyclotransferase</fullName>
    </submittedName>
</protein>
<dbReference type="SUPFAM" id="SSF110857">
    <property type="entry name" value="Gamma-glutamyl cyclotransferase-like"/>
    <property type="match status" value="1"/>
</dbReference>
<accession>A0AAE3IGZ8</accession>
<evidence type="ECO:0000256" key="2">
    <source>
        <dbReference type="PIRSR" id="PIRSR617939-1"/>
    </source>
</evidence>
<proteinExistence type="predicted"/>
<feature type="domain" description="Gamma-glutamylcyclotransferase AIG2-like" evidence="4">
    <location>
        <begin position="8"/>
        <end position="103"/>
    </location>
</feature>
<comment type="caution">
    <text evidence="5">The sequence shown here is derived from an EMBL/GenBank/DDBJ whole genome shotgun (WGS) entry which is preliminary data.</text>
</comment>